<dbReference type="STRING" id="1884261.A0A5C3QZS3"/>
<reference evidence="5 6" key="1">
    <citation type="journal article" date="2019" name="Nat. Ecol. Evol.">
        <title>Megaphylogeny resolves global patterns of mushroom evolution.</title>
        <authorList>
            <person name="Varga T."/>
            <person name="Krizsan K."/>
            <person name="Foldi C."/>
            <person name="Dima B."/>
            <person name="Sanchez-Garcia M."/>
            <person name="Sanchez-Ramirez S."/>
            <person name="Szollosi G.J."/>
            <person name="Szarkandi J.G."/>
            <person name="Papp V."/>
            <person name="Albert L."/>
            <person name="Andreopoulos W."/>
            <person name="Angelini C."/>
            <person name="Antonin V."/>
            <person name="Barry K.W."/>
            <person name="Bougher N.L."/>
            <person name="Buchanan P."/>
            <person name="Buyck B."/>
            <person name="Bense V."/>
            <person name="Catcheside P."/>
            <person name="Chovatia M."/>
            <person name="Cooper J."/>
            <person name="Damon W."/>
            <person name="Desjardin D."/>
            <person name="Finy P."/>
            <person name="Geml J."/>
            <person name="Haridas S."/>
            <person name="Hughes K."/>
            <person name="Justo A."/>
            <person name="Karasinski D."/>
            <person name="Kautmanova I."/>
            <person name="Kiss B."/>
            <person name="Kocsube S."/>
            <person name="Kotiranta H."/>
            <person name="LaButti K.M."/>
            <person name="Lechner B.E."/>
            <person name="Liimatainen K."/>
            <person name="Lipzen A."/>
            <person name="Lukacs Z."/>
            <person name="Mihaltcheva S."/>
            <person name="Morgado L.N."/>
            <person name="Niskanen T."/>
            <person name="Noordeloos M.E."/>
            <person name="Ohm R.A."/>
            <person name="Ortiz-Santana B."/>
            <person name="Ovrebo C."/>
            <person name="Racz N."/>
            <person name="Riley R."/>
            <person name="Savchenko A."/>
            <person name="Shiryaev A."/>
            <person name="Soop K."/>
            <person name="Spirin V."/>
            <person name="Szebenyi C."/>
            <person name="Tomsovsky M."/>
            <person name="Tulloss R.E."/>
            <person name="Uehling J."/>
            <person name="Grigoriev I.V."/>
            <person name="Vagvolgyi C."/>
            <person name="Papp T."/>
            <person name="Martin F.M."/>
            <person name="Miettinen O."/>
            <person name="Hibbett D.S."/>
            <person name="Nagy L.G."/>
        </authorList>
    </citation>
    <scope>NUCLEOTIDE SEQUENCE [LARGE SCALE GENOMIC DNA]</scope>
    <source>
        <strain evidence="5 6">CBS 309.79</strain>
    </source>
</reference>
<keyword evidence="6" id="KW-1185">Reference proteome</keyword>
<dbReference type="SUPFAM" id="SSF54928">
    <property type="entry name" value="RNA-binding domain, RBD"/>
    <property type="match status" value="1"/>
</dbReference>
<dbReference type="GO" id="GO:0034456">
    <property type="term" value="C:UTP-C complex"/>
    <property type="evidence" value="ECO:0007669"/>
    <property type="project" value="TreeGrafter"/>
</dbReference>
<feature type="compositionally biased region" description="Acidic residues" evidence="2">
    <location>
        <begin position="85"/>
        <end position="99"/>
    </location>
</feature>
<evidence type="ECO:0000259" key="3">
    <source>
        <dbReference type="Pfam" id="PF12923"/>
    </source>
</evidence>
<dbReference type="InterPro" id="IPR035979">
    <property type="entry name" value="RBD_domain_sf"/>
</dbReference>
<dbReference type="Proteomes" id="UP000305067">
    <property type="component" value="Unassembled WGS sequence"/>
</dbReference>
<dbReference type="InterPro" id="IPR012677">
    <property type="entry name" value="Nucleotide-bd_a/b_plait_sf"/>
</dbReference>
<dbReference type="InterPro" id="IPR040447">
    <property type="entry name" value="RRM_Rrp7"/>
</dbReference>
<dbReference type="EMBL" id="ML178816">
    <property type="protein sequence ID" value="TFL05799.1"/>
    <property type="molecule type" value="Genomic_DNA"/>
</dbReference>
<proteinExistence type="inferred from homology"/>
<feature type="region of interest" description="Disordered" evidence="2">
    <location>
        <begin position="78"/>
        <end position="129"/>
    </location>
</feature>
<protein>
    <submittedName>
        <fullName evidence="5">Ribosomal RNA-processing protein 7-domain-containing protein</fullName>
    </submittedName>
</protein>
<evidence type="ECO:0000313" key="5">
    <source>
        <dbReference type="EMBL" id="TFL05799.1"/>
    </source>
</evidence>
<dbReference type="Pfam" id="PF17799">
    <property type="entry name" value="RRM_Rrp7"/>
    <property type="match status" value="1"/>
</dbReference>
<dbReference type="AlphaFoldDB" id="A0A5C3QZS3"/>
<sequence>MQNLISGFTVIPVSYPRTSTHHLYAREHTPGSKETSLPAGRTLFLVNLPPDATEREISLFFKPSGTVEKVFFDLKVSEPSHLEPETSEEEDSDEEEVLPTDDRPRKRRKAAKDAPPIVSPLPSLPSRTLRKTGQCAHVTFLDAPSIQNALGLSKKRRPWPLSDEPNGLGRYAALHDALRPPLDAVKEYADTSMALFDYLQNKAKRGQGKYRKGEAIVDEDGFTLVVRGGAYGQTVGGGVGVADKNFAEEIEAGDGDNKRGKGRKRKEKKEKVNFYAFQKAEKQRKELLGLRQRFEADKAKVEKLKQSRRFRPY</sequence>
<evidence type="ECO:0000256" key="1">
    <source>
        <dbReference type="ARBA" id="ARBA00006110"/>
    </source>
</evidence>
<dbReference type="GO" id="GO:0006364">
    <property type="term" value="P:rRNA processing"/>
    <property type="evidence" value="ECO:0007669"/>
    <property type="project" value="TreeGrafter"/>
</dbReference>
<feature type="domain" description="Ribosomal RNA-processing protein 7 C-terminal" evidence="3">
    <location>
        <begin position="178"/>
        <end position="313"/>
    </location>
</feature>
<evidence type="ECO:0000256" key="2">
    <source>
        <dbReference type="SAM" id="MobiDB-lite"/>
    </source>
</evidence>
<comment type="similarity">
    <text evidence="1">Belongs to the RRP7 family.</text>
</comment>
<dbReference type="GO" id="GO:0003676">
    <property type="term" value="F:nucleic acid binding"/>
    <property type="evidence" value="ECO:0007669"/>
    <property type="project" value="InterPro"/>
</dbReference>
<dbReference type="GO" id="GO:0000028">
    <property type="term" value="P:ribosomal small subunit assembly"/>
    <property type="evidence" value="ECO:0007669"/>
    <property type="project" value="TreeGrafter"/>
</dbReference>
<evidence type="ECO:0000313" key="6">
    <source>
        <dbReference type="Proteomes" id="UP000305067"/>
    </source>
</evidence>
<dbReference type="Pfam" id="PF12923">
    <property type="entry name" value="RRP7"/>
    <property type="match status" value="1"/>
</dbReference>
<feature type="domain" description="Rrp7 RRM-like N-terminal" evidence="4">
    <location>
        <begin position="5"/>
        <end position="156"/>
    </location>
</feature>
<dbReference type="OrthoDB" id="5390at2759"/>
<organism evidence="5 6">
    <name type="scientific">Pterulicium gracile</name>
    <dbReference type="NCBI Taxonomy" id="1884261"/>
    <lineage>
        <taxon>Eukaryota</taxon>
        <taxon>Fungi</taxon>
        <taxon>Dikarya</taxon>
        <taxon>Basidiomycota</taxon>
        <taxon>Agaricomycotina</taxon>
        <taxon>Agaricomycetes</taxon>
        <taxon>Agaricomycetidae</taxon>
        <taxon>Agaricales</taxon>
        <taxon>Pleurotineae</taxon>
        <taxon>Pterulaceae</taxon>
        <taxon>Pterulicium</taxon>
    </lineage>
</organism>
<dbReference type="PANTHER" id="PTHR13191">
    <property type="entry name" value="RIBOSOMAL RNA PROCESSING PROTEIN 7-RELATED"/>
    <property type="match status" value="1"/>
</dbReference>
<dbReference type="Gene3D" id="6.10.250.1770">
    <property type="match status" value="1"/>
</dbReference>
<dbReference type="GO" id="GO:0032545">
    <property type="term" value="C:CURI complex"/>
    <property type="evidence" value="ECO:0007669"/>
    <property type="project" value="TreeGrafter"/>
</dbReference>
<evidence type="ECO:0000259" key="4">
    <source>
        <dbReference type="Pfam" id="PF17799"/>
    </source>
</evidence>
<dbReference type="InterPro" id="IPR040446">
    <property type="entry name" value="RRP7"/>
</dbReference>
<accession>A0A5C3QZS3</accession>
<dbReference type="Gene3D" id="3.30.70.330">
    <property type="match status" value="1"/>
</dbReference>
<name>A0A5C3QZS3_9AGAR</name>
<gene>
    <name evidence="5" type="ORF">BDV98DRAFT_234922</name>
</gene>
<dbReference type="CDD" id="cd12293">
    <property type="entry name" value="dRRM_Rrp7p"/>
    <property type="match status" value="1"/>
</dbReference>
<dbReference type="InterPro" id="IPR024326">
    <property type="entry name" value="RRP7_C"/>
</dbReference>
<dbReference type="PANTHER" id="PTHR13191:SF0">
    <property type="entry name" value="RIBOSOMAL RNA-PROCESSING PROTEIN 7 HOMOLOG A-RELATED"/>
    <property type="match status" value="1"/>
</dbReference>